<dbReference type="InterPro" id="IPR024464">
    <property type="entry name" value="DUF2391"/>
</dbReference>
<dbReference type="EMBL" id="MRCG01000017">
    <property type="protein sequence ID" value="OKH45415.1"/>
    <property type="molecule type" value="Genomic_DNA"/>
</dbReference>
<feature type="transmembrane region" description="Helical" evidence="1">
    <location>
        <begin position="91"/>
        <end position="109"/>
    </location>
</feature>
<evidence type="ECO:0000313" key="3">
    <source>
        <dbReference type="Proteomes" id="UP000185557"/>
    </source>
</evidence>
<dbReference type="NCBIfam" id="TIGR02587">
    <property type="entry name" value="TIGR02587 family membrane protein"/>
    <property type="match status" value="1"/>
</dbReference>
<feature type="transmembrane region" description="Helical" evidence="1">
    <location>
        <begin position="254"/>
        <end position="271"/>
    </location>
</feature>
<feature type="transmembrane region" description="Helical" evidence="1">
    <location>
        <begin position="212"/>
        <end position="234"/>
    </location>
</feature>
<sequence>MVESVDDTTHLPSANIWLIELQAILQGAVGGFLFGIPLLYTVEVWVIGAATGPRWLLTVLATTLVGVGLLTQVEGFRQTLHLHPLEALLESIEAVAIGVVCAALALVLLRRITLDIPLSEVLGKVVFETVPFALGVALARSTLQGKQRRDSGTDRVRRTIAPLSRRLASPTLANLRDALVDFDAALIGAVLIAFSIAPTEEVPLLAASLPPLWLLLIMGASLGLSYAIVFASGFTDRAERRQRGLLFSPVTETLVAYLVALLASMVMLVLFQQLNPSDPWSEWLSNTLVLGLPASIGGAAGRILI</sequence>
<gene>
    <name evidence="2" type="ORF">NIES30_20020</name>
</gene>
<reference evidence="2 3" key="1">
    <citation type="submission" date="2016-11" db="EMBL/GenBank/DDBJ databases">
        <title>Draft Genome Sequences of Nine Cyanobacterial Strains from Diverse Habitats.</title>
        <authorList>
            <person name="Zhu T."/>
            <person name="Hou S."/>
            <person name="Lu X."/>
            <person name="Hess W.R."/>
        </authorList>
    </citation>
    <scope>NUCLEOTIDE SEQUENCE [LARGE SCALE GENOMIC DNA]</scope>
    <source>
        <strain evidence="2 3">NIES-30</strain>
    </source>
</reference>
<feature type="transmembrane region" description="Helical" evidence="1">
    <location>
        <begin position="23"/>
        <end position="42"/>
    </location>
</feature>
<keyword evidence="1" id="KW-0812">Transmembrane</keyword>
<dbReference type="RefSeq" id="WP_073610223.1">
    <property type="nucleotide sequence ID" value="NZ_MRCG01000017.1"/>
</dbReference>
<proteinExistence type="predicted"/>
<dbReference type="Pfam" id="PF09622">
    <property type="entry name" value="DUF2391"/>
    <property type="match status" value="1"/>
</dbReference>
<feature type="transmembrane region" description="Helical" evidence="1">
    <location>
        <begin position="54"/>
        <end position="71"/>
    </location>
</feature>
<protein>
    <recommendedName>
        <fullName evidence="4">TIGR02587 family membrane protein</fullName>
    </recommendedName>
</protein>
<evidence type="ECO:0008006" key="4">
    <source>
        <dbReference type="Google" id="ProtNLM"/>
    </source>
</evidence>
<dbReference type="InterPro" id="IPR013416">
    <property type="entry name" value="CHP02587_IM"/>
</dbReference>
<dbReference type="AlphaFoldDB" id="A0A1U7J134"/>
<keyword evidence="1" id="KW-0472">Membrane</keyword>
<dbReference type="STRING" id="549789.NIES30_20020"/>
<organism evidence="2 3">
    <name type="scientific">Phormidium tenue NIES-30</name>
    <dbReference type="NCBI Taxonomy" id="549789"/>
    <lineage>
        <taxon>Bacteria</taxon>
        <taxon>Bacillati</taxon>
        <taxon>Cyanobacteriota</taxon>
        <taxon>Cyanophyceae</taxon>
        <taxon>Oscillatoriophycideae</taxon>
        <taxon>Oscillatoriales</taxon>
        <taxon>Oscillatoriaceae</taxon>
        <taxon>Phormidium</taxon>
    </lineage>
</organism>
<dbReference type="Proteomes" id="UP000185557">
    <property type="component" value="Unassembled WGS sequence"/>
</dbReference>
<keyword evidence="3" id="KW-1185">Reference proteome</keyword>
<comment type="caution">
    <text evidence="2">The sequence shown here is derived from an EMBL/GenBank/DDBJ whole genome shotgun (WGS) entry which is preliminary data.</text>
</comment>
<evidence type="ECO:0000313" key="2">
    <source>
        <dbReference type="EMBL" id="OKH45415.1"/>
    </source>
</evidence>
<feature type="transmembrane region" description="Helical" evidence="1">
    <location>
        <begin position="178"/>
        <end position="197"/>
    </location>
</feature>
<name>A0A1U7J134_9CYAN</name>
<dbReference type="OrthoDB" id="147125at2"/>
<accession>A0A1U7J134</accession>
<keyword evidence="1" id="KW-1133">Transmembrane helix</keyword>
<evidence type="ECO:0000256" key="1">
    <source>
        <dbReference type="SAM" id="Phobius"/>
    </source>
</evidence>
<feature type="transmembrane region" description="Helical" evidence="1">
    <location>
        <begin position="283"/>
        <end position="304"/>
    </location>
</feature>